<evidence type="ECO:0000259" key="12">
    <source>
        <dbReference type="PROSITE" id="PS51831"/>
    </source>
</evidence>
<proteinExistence type="inferred from homology"/>
<keyword evidence="6" id="KW-0547">Nucleotide-binding</keyword>
<evidence type="ECO:0000256" key="8">
    <source>
        <dbReference type="ARBA" id="ARBA00022840"/>
    </source>
</evidence>
<dbReference type="Gene3D" id="1.10.3090.10">
    <property type="entry name" value="cca-adding enzyme, domain 2"/>
    <property type="match status" value="1"/>
</dbReference>
<keyword evidence="5" id="KW-0479">Metal-binding</keyword>
<dbReference type="PROSITE" id="PS51831">
    <property type="entry name" value="HD"/>
    <property type="match status" value="1"/>
</dbReference>
<reference evidence="13" key="1">
    <citation type="submission" date="2009-07" db="EMBL/GenBank/DDBJ databases">
        <title>Complete sequence of Geobacter sp. M21.</title>
        <authorList>
            <consortium name="US DOE Joint Genome Institute"/>
            <person name="Lucas S."/>
            <person name="Copeland A."/>
            <person name="Lapidus A."/>
            <person name="Glavina del Rio T."/>
            <person name="Dalin E."/>
            <person name="Tice H."/>
            <person name="Bruce D."/>
            <person name="Goodwin L."/>
            <person name="Pitluck S."/>
            <person name="Saunders E."/>
            <person name="Brettin T."/>
            <person name="Detter J.C."/>
            <person name="Han C."/>
            <person name="Larimer F."/>
            <person name="Land M."/>
            <person name="Hauser L."/>
            <person name="Kyrpides N."/>
            <person name="Ovchinnikova G."/>
            <person name="Lovley D."/>
        </authorList>
    </citation>
    <scope>NUCLEOTIDE SEQUENCE [LARGE SCALE GENOMIC DNA]</scope>
    <source>
        <strain evidence="13">M21</strain>
    </source>
</reference>
<dbReference type="HOGENOM" id="CLU_015961_1_1_7"/>
<dbReference type="GO" id="GO:0042245">
    <property type="term" value="P:RNA repair"/>
    <property type="evidence" value="ECO:0007669"/>
    <property type="project" value="UniProtKB-KW"/>
</dbReference>
<keyword evidence="13" id="KW-0378">Hydrolase</keyword>
<dbReference type="InterPro" id="IPR002646">
    <property type="entry name" value="PolA_pol_head_dom"/>
</dbReference>
<dbReference type="Gene3D" id="3.30.460.10">
    <property type="entry name" value="Beta Polymerase, domain 2"/>
    <property type="match status" value="1"/>
</dbReference>
<dbReference type="GO" id="GO:0003723">
    <property type="term" value="F:RNA binding"/>
    <property type="evidence" value="ECO:0007669"/>
    <property type="project" value="UniProtKB-KW"/>
</dbReference>
<evidence type="ECO:0000256" key="3">
    <source>
        <dbReference type="ARBA" id="ARBA00022694"/>
    </source>
</evidence>
<dbReference type="GO" id="GO:0016787">
    <property type="term" value="F:hydrolase activity"/>
    <property type="evidence" value="ECO:0007669"/>
    <property type="project" value="UniProtKB-KW"/>
</dbReference>
<keyword evidence="2 11" id="KW-0808">Transferase</keyword>
<sequence>MDALTLRLKKFFPASLHPRIFLTGGMVRDFLLGVECQDIDLAAAVPAAVLASLGFRLVESKSTPNIYFSYREDFGKIEVTRLESVEELTADLHRRDFRVNAMAMSLDGALIDPLGGKADLEKRVLRACTPASITDDPLRIFRAFRFECEGWRLDGEAEALLASRDWSDAFASIPVERFSQEMLKALAKPAPARFFRRMLEFQAGRNYLPEVFEMTQVIAGPPQHHPEGDLFTHSMQVLERMAALTNDVTSRFCALFHDLGKLYTPKDQHPKHHGHAALGASAADAFCKRLRLPSALQRALKATSKLHDTANKWEELRDSTKIRLAVDAVKGGIAEFLPLQVAADCGGKMPGWEEALRVAALNAAQLGIEPEMLDNKEVPPEKLQQIIMQRRVEELRRSKGVKTFPHPVPLPKGEGT</sequence>
<name>C6E493_GEOSM</name>
<dbReference type="Pfam" id="PF01743">
    <property type="entry name" value="PolyA_pol"/>
    <property type="match status" value="1"/>
</dbReference>
<evidence type="ECO:0000256" key="9">
    <source>
        <dbReference type="ARBA" id="ARBA00022842"/>
    </source>
</evidence>
<dbReference type="GO" id="GO:0005524">
    <property type="term" value="F:ATP binding"/>
    <property type="evidence" value="ECO:0007669"/>
    <property type="project" value="UniProtKB-KW"/>
</dbReference>
<dbReference type="EC" id="2.7.7.72" evidence="13"/>
<dbReference type="EMBL" id="CP001661">
    <property type="protein sequence ID" value="ACT17391.1"/>
    <property type="molecule type" value="Genomic_DNA"/>
</dbReference>
<evidence type="ECO:0000313" key="13">
    <source>
        <dbReference type="EMBL" id="ACT17391.1"/>
    </source>
</evidence>
<protein>
    <submittedName>
        <fullName evidence="13">Polynucleotide adenylyltransferase/metal dependent phosphohydrolase</fullName>
        <ecNumber evidence="13">2.7.7.72</ecNumber>
    </submittedName>
</protein>
<evidence type="ECO:0000256" key="11">
    <source>
        <dbReference type="RuleBase" id="RU003953"/>
    </source>
</evidence>
<keyword evidence="9" id="KW-0460">Magnesium</keyword>
<dbReference type="GO" id="GO:0004810">
    <property type="term" value="F:CCA tRNA nucleotidyltransferase activity"/>
    <property type="evidence" value="ECO:0007669"/>
    <property type="project" value="UniProtKB-EC"/>
</dbReference>
<dbReference type="SUPFAM" id="SSF81891">
    <property type="entry name" value="Poly A polymerase C-terminal region-like"/>
    <property type="match status" value="1"/>
</dbReference>
<dbReference type="eggNOG" id="COG0617">
    <property type="taxonomic scope" value="Bacteria"/>
</dbReference>
<accession>C6E493</accession>
<comment type="cofactor">
    <cofactor evidence="1">
        <name>Mg(2+)</name>
        <dbReference type="ChEBI" id="CHEBI:18420"/>
    </cofactor>
</comment>
<dbReference type="OrthoDB" id="9805698at2"/>
<evidence type="ECO:0000256" key="10">
    <source>
        <dbReference type="ARBA" id="ARBA00022884"/>
    </source>
</evidence>
<keyword evidence="10 11" id="KW-0694">RNA-binding</keyword>
<gene>
    <name evidence="13" type="ordered locus">GM21_1331</name>
</gene>
<dbReference type="SUPFAM" id="SSF81301">
    <property type="entry name" value="Nucleotidyltransferase"/>
    <property type="match status" value="1"/>
</dbReference>
<keyword evidence="8" id="KW-0067">ATP-binding</keyword>
<dbReference type="AlphaFoldDB" id="C6E493"/>
<organism evidence="13">
    <name type="scientific">Geobacter sp. (strain M21)</name>
    <dbReference type="NCBI Taxonomy" id="443144"/>
    <lineage>
        <taxon>Bacteria</taxon>
        <taxon>Pseudomonadati</taxon>
        <taxon>Thermodesulfobacteriota</taxon>
        <taxon>Desulfuromonadia</taxon>
        <taxon>Geobacterales</taxon>
        <taxon>Geobacteraceae</taxon>
        <taxon>Geobacter</taxon>
    </lineage>
</organism>
<evidence type="ECO:0000256" key="2">
    <source>
        <dbReference type="ARBA" id="ARBA00022679"/>
    </source>
</evidence>
<keyword evidence="7" id="KW-0692">RNA repair</keyword>
<dbReference type="STRING" id="443144.GM21_1331"/>
<evidence type="ECO:0000256" key="6">
    <source>
        <dbReference type="ARBA" id="ARBA00022741"/>
    </source>
</evidence>
<dbReference type="Pfam" id="PF12627">
    <property type="entry name" value="PolyA_pol_RNAbd"/>
    <property type="match status" value="1"/>
</dbReference>
<keyword evidence="3" id="KW-0819">tRNA processing</keyword>
<feature type="domain" description="HD" evidence="12">
    <location>
        <begin position="230"/>
        <end position="332"/>
    </location>
</feature>
<evidence type="ECO:0000256" key="4">
    <source>
        <dbReference type="ARBA" id="ARBA00022695"/>
    </source>
</evidence>
<dbReference type="InterPro" id="IPR050124">
    <property type="entry name" value="tRNA_CCA-adding_enzyme"/>
</dbReference>
<dbReference type="InterPro" id="IPR032828">
    <property type="entry name" value="PolyA_RNA-bd"/>
</dbReference>
<dbReference type="Pfam" id="PF01966">
    <property type="entry name" value="HD"/>
    <property type="match status" value="1"/>
</dbReference>
<evidence type="ECO:0000256" key="5">
    <source>
        <dbReference type="ARBA" id="ARBA00022723"/>
    </source>
</evidence>
<dbReference type="PANTHER" id="PTHR47545:SF1">
    <property type="entry name" value="MULTIFUNCTIONAL CCA PROTEIN"/>
    <property type="match status" value="1"/>
</dbReference>
<comment type="similarity">
    <text evidence="11">Belongs to the tRNA nucleotidyltransferase/poly(A) polymerase family.</text>
</comment>
<dbReference type="PANTHER" id="PTHR47545">
    <property type="entry name" value="MULTIFUNCTIONAL CCA PROTEIN"/>
    <property type="match status" value="1"/>
</dbReference>
<dbReference type="InterPro" id="IPR043519">
    <property type="entry name" value="NT_sf"/>
</dbReference>
<dbReference type="GO" id="GO:0046872">
    <property type="term" value="F:metal ion binding"/>
    <property type="evidence" value="ECO:0007669"/>
    <property type="project" value="UniProtKB-KW"/>
</dbReference>
<evidence type="ECO:0000256" key="7">
    <source>
        <dbReference type="ARBA" id="ARBA00022800"/>
    </source>
</evidence>
<dbReference type="InterPro" id="IPR006674">
    <property type="entry name" value="HD_domain"/>
</dbReference>
<dbReference type="KEGG" id="gem:GM21_1331"/>
<keyword evidence="4 13" id="KW-0548">Nucleotidyltransferase</keyword>
<evidence type="ECO:0000256" key="1">
    <source>
        <dbReference type="ARBA" id="ARBA00001946"/>
    </source>
</evidence>
<dbReference type="GO" id="GO:0008033">
    <property type="term" value="P:tRNA processing"/>
    <property type="evidence" value="ECO:0007669"/>
    <property type="project" value="UniProtKB-KW"/>
</dbReference>